<dbReference type="Gene3D" id="3.40.50.720">
    <property type="entry name" value="NAD(P)-binding Rossmann-like Domain"/>
    <property type="match status" value="1"/>
</dbReference>
<evidence type="ECO:0000256" key="1">
    <source>
        <dbReference type="ARBA" id="ARBA00004871"/>
    </source>
</evidence>
<dbReference type="CDD" id="cd01065">
    <property type="entry name" value="NAD_bind_Shikimate_DH"/>
    <property type="match status" value="1"/>
</dbReference>
<name>A0ABX5B274_9MICO</name>
<feature type="domain" description="Shikimate dehydrogenase substrate binding N-terminal" evidence="3">
    <location>
        <begin position="28"/>
        <end position="109"/>
    </location>
</feature>
<reference evidence="4 5" key="1">
    <citation type="journal article" date="2008" name="Int. J. Syst. Evol. Microbiol.">
        <title>Leifsonia pindariensis sp. nov., isolated from the Pindari glacier of the Indian Himalayas, and emended description of the genus Leifsonia.</title>
        <authorList>
            <person name="Reddy G.S."/>
            <person name="Prabagaran S.R."/>
            <person name="Shivaji S."/>
        </authorList>
    </citation>
    <scope>NUCLEOTIDE SEQUENCE [LARGE SCALE GENOMIC DNA]</scope>
    <source>
        <strain evidence="4 5">PON 10</strain>
    </source>
</reference>
<protein>
    <recommendedName>
        <fullName evidence="3">Shikimate dehydrogenase substrate binding N-terminal domain-containing protein</fullName>
    </recommendedName>
</protein>
<evidence type="ECO:0000313" key="5">
    <source>
        <dbReference type="Proteomes" id="UP000237755"/>
    </source>
</evidence>
<dbReference type="EMBL" id="MPZN01000001">
    <property type="protein sequence ID" value="PPL20586.1"/>
    <property type="molecule type" value="Genomic_DNA"/>
</dbReference>
<dbReference type="PANTHER" id="PTHR21089">
    <property type="entry name" value="SHIKIMATE DEHYDROGENASE"/>
    <property type="match status" value="1"/>
</dbReference>
<keyword evidence="5" id="KW-1185">Reference proteome</keyword>
<dbReference type="Proteomes" id="UP000237755">
    <property type="component" value="Unassembled WGS sequence"/>
</dbReference>
<comment type="pathway">
    <text evidence="1">Metabolic intermediate biosynthesis; chorismate biosynthesis; chorismate from D-erythrose 4-phosphate and phosphoenolpyruvate: step 4/7.</text>
</comment>
<dbReference type="InterPro" id="IPR046346">
    <property type="entry name" value="Aminoacid_DH-like_N_sf"/>
</dbReference>
<dbReference type="SUPFAM" id="SSF53223">
    <property type="entry name" value="Aminoacid dehydrogenase-like, N-terminal domain"/>
    <property type="match status" value="1"/>
</dbReference>
<keyword evidence="2" id="KW-0028">Amino-acid biosynthesis</keyword>
<evidence type="ECO:0000256" key="2">
    <source>
        <dbReference type="ARBA" id="ARBA00023141"/>
    </source>
</evidence>
<dbReference type="PANTHER" id="PTHR21089:SF1">
    <property type="entry name" value="BIFUNCTIONAL 3-DEHYDROQUINATE DEHYDRATASE_SHIKIMATE DEHYDROGENASE, CHLOROPLASTIC"/>
    <property type="match status" value="1"/>
</dbReference>
<dbReference type="SUPFAM" id="SSF51735">
    <property type="entry name" value="NAD(P)-binding Rossmann-fold domains"/>
    <property type="match status" value="1"/>
</dbReference>
<accession>A0ABX5B274</accession>
<evidence type="ECO:0000259" key="3">
    <source>
        <dbReference type="Pfam" id="PF08501"/>
    </source>
</evidence>
<dbReference type="Gene3D" id="3.40.50.10860">
    <property type="entry name" value="Leucine Dehydrogenase, chain A, domain 1"/>
    <property type="match status" value="1"/>
</dbReference>
<sequence>MAGLDGRAPGVPVSAAAVSQPAQNRLAVLGSPIAHSQSPAIHAAAYAALGLDWDYDRVELTEPELAGFLAARGPEWRGFSLTMPLKTEAFALADELDQAARATGAVNTLLLTPSPGGRRLRGFNTDVAGIVNSLAQHGVQRAGSVCILGGGATAGSAILAAAELGAHSVTVAVRTPAKAAGLQRQADAAGVALRIVPLGGAVAAASASDLLLSTLPGGSDTGLVFDPGVIGGLPLYDVAYAPWPSALGAQWQAAGGQLMSGLGMLLHQALVQVRIFVSGDPHAPLPDEAGVFRAMADAVEG</sequence>
<comment type="caution">
    <text evidence="4">The sequence shown here is derived from an EMBL/GenBank/DDBJ whole genome shotgun (WGS) entry which is preliminary data.</text>
</comment>
<dbReference type="InterPro" id="IPR036291">
    <property type="entry name" value="NAD(P)-bd_dom_sf"/>
</dbReference>
<dbReference type="Pfam" id="PF08501">
    <property type="entry name" value="Shikimate_dh_N"/>
    <property type="match status" value="1"/>
</dbReference>
<dbReference type="NCBIfam" id="NF001311">
    <property type="entry name" value="PRK00258.1-3"/>
    <property type="match status" value="1"/>
</dbReference>
<keyword evidence="2" id="KW-0057">Aromatic amino acid biosynthesis</keyword>
<dbReference type="InterPro" id="IPR013708">
    <property type="entry name" value="Shikimate_DH-bd_N"/>
</dbReference>
<dbReference type="InterPro" id="IPR022893">
    <property type="entry name" value="Shikimate_DH_fam"/>
</dbReference>
<gene>
    <name evidence="4" type="ORF">GY24_00735</name>
</gene>
<organism evidence="4 5">
    <name type="scientific">Microterricola pindariensis</name>
    <dbReference type="NCBI Taxonomy" id="478010"/>
    <lineage>
        <taxon>Bacteria</taxon>
        <taxon>Bacillati</taxon>
        <taxon>Actinomycetota</taxon>
        <taxon>Actinomycetes</taxon>
        <taxon>Micrococcales</taxon>
        <taxon>Microbacteriaceae</taxon>
        <taxon>Microterricola</taxon>
    </lineage>
</organism>
<proteinExistence type="predicted"/>
<evidence type="ECO:0000313" key="4">
    <source>
        <dbReference type="EMBL" id="PPL20586.1"/>
    </source>
</evidence>